<name>A0A841FE46_9ACTN</name>
<dbReference type="InterPro" id="IPR009351">
    <property type="entry name" value="AlkZ-like"/>
</dbReference>
<evidence type="ECO:0000313" key="2">
    <source>
        <dbReference type="Proteomes" id="UP000548476"/>
    </source>
</evidence>
<proteinExistence type="predicted"/>
<dbReference type="Proteomes" id="UP000548476">
    <property type="component" value="Unassembled WGS sequence"/>
</dbReference>
<protein>
    <recommendedName>
        <fullName evidence="3">Winged helix DNA-binding domain-containing protein</fullName>
    </recommendedName>
</protein>
<dbReference type="RefSeq" id="WP_184788424.1">
    <property type="nucleotide sequence ID" value="NZ_BONT01000083.1"/>
</dbReference>
<accession>A0A841FE46</accession>
<organism evidence="1 2">
    <name type="scientific">Phytomonospora endophytica</name>
    <dbReference type="NCBI Taxonomy" id="714109"/>
    <lineage>
        <taxon>Bacteria</taxon>
        <taxon>Bacillati</taxon>
        <taxon>Actinomycetota</taxon>
        <taxon>Actinomycetes</taxon>
        <taxon>Micromonosporales</taxon>
        <taxon>Micromonosporaceae</taxon>
        <taxon>Phytomonospora</taxon>
    </lineage>
</organism>
<sequence length="330" mass="34946">MDLRAARMTAQALTRPLPTAREVVAHLVGVQAQSPWVAPYVIRPRLAAGAELAPLDVVRTWVMRGTLHMVTSEDAGWLVALLGPVFAAKTRPRRLQLGLTDELLARATAAVARALPATRDELLAVAASVGVPKGQARAHLLSHLCMSGRACLDGTESELFVPLPTGVSPAEPLTELASRFLHAHGPANAEDFASWSGLPLGKARAVIPERAPEPVTDPVPRVRLLGHLDPYLLAYRDRAFALDPARSGAVQRGGGFLQPVVVVDGRVAGTWSRTPKARRLEVTVDAFDAVPGDALAAELDALGTAFDLPVSLVRPPAATSARDDQGHGRA</sequence>
<reference evidence="1 2" key="1">
    <citation type="submission" date="2020-08" db="EMBL/GenBank/DDBJ databases">
        <title>Genomic Encyclopedia of Type Strains, Phase IV (KMG-IV): sequencing the most valuable type-strain genomes for metagenomic binning, comparative biology and taxonomic classification.</title>
        <authorList>
            <person name="Goeker M."/>
        </authorList>
    </citation>
    <scope>NUCLEOTIDE SEQUENCE [LARGE SCALE GENOMIC DNA]</scope>
    <source>
        <strain evidence="1 2">YIM 65646</strain>
    </source>
</reference>
<keyword evidence="2" id="KW-1185">Reference proteome</keyword>
<dbReference type="AlphaFoldDB" id="A0A841FE46"/>
<gene>
    <name evidence="1" type="ORF">HNR73_003405</name>
</gene>
<dbReference type="EMBL" id="JACHGT010000007">
    <property type="protein sequence ID" value="MBB6035541.1"/>
    <property type="molecule type" value="Genomic_DNA"/>
</dbReference>
<dbReference type="PANTHER" id="PTHR38479">
    <property type="entry name" value="LMO0824 PROTEIN"/>
    <property type="match status" value="1"/>
</dbReference>
<evidence type="ECO:0008006" key="3">
    <source>
        <dbReference type="Google" id="ProtNLM"/>
    </source>
</evidence>
<dbReference type="Pfam" id="PF06224">
    <property type="entry name" value="AlkZ-like"/>
    <property type="match status" value="1"/>
</dbReference>
<comment type="caution">
    <text evidence="1">The sequence shown here is derived from an EMBL/GenBank/DDBJ whole genome shotgun (WGS) entry which is preliminary data.</text>
</comment>
<dbReference type="PANTHER" id="PTHR38479:SF2">
    <property type="entry name" value="WINGED HELIX DNA-BINDING DOMAIN-CONTAINING PROTEIN"/>
    <property type="match status" value="1"/>
</dbReference>
<evidence type="ECO:0000313" key="1">
    <source>
        <dbReference type="EMBL" id="MBB6035541.1"/>
    </source>
</evidence>